<feature type="compositionally biased region" description="Basic residues" evidence="1">
    <location>
        <begin position="35"/>
        <end position="56"/>
    </location>
</feature>
<evidence type="ECO:0000256" key="1">
    <source>
        <dbReference type="SAM" id="MobiDB-lite"/>
    </source>
</evidence>
<dbReference type="Proteomes" id="UP000324222">
    <property type="component" value="Unassembled WGS sequence"/>
</dbReference>
<organism evidence="2 3">
    <name type="scientific">Portunus trituberculatus</name>
    <name type="common">Swimming crab</name>
    <name type="synonym">Neptunus trituberculatus</name>
    <dbReference type="NCBI Taxonomy" id="210409"/>
    <lineage>
        <taxon>Eukaryota</taxon>
        <taxon>Metazoa</taxon>
        <taxon>Ecdysozoa</taxon>
        <taxon>Arthropoda</taxon>
        <taxon>Crustacea</taxon>
        <taxon>Multicrustacea</taxon>
        <taxon>Malacostraca</taxon>
        <taxon>Eumalacostraca</taxon>
        <taxon>Eucarida</taxon>
        <taxon>Decapoda</taxon>
        <taxon>Pleocyemata</taxon>
        <taxon>Brachyura</taxon>
        <taxon>Eubrachyura</taxon>
        <taxon>Portunoidea</taxon>
        <taxon>Portunidae</taxon>
        <taxon>Portuninae</taxon>
        <taxon>Portunus</taxon>
    </lineage>
</organism>
<feature type="region of interest" description="Disordered" evidence="1">
    <location>
        <begin position="24"/>
        <end position="56"/>
    </location>
</feature>
<dbReference type="AlphaFoldDB" id="A0A5B7KHX7"/>
<evidence type="ECO:0000313" key="2">
    <source>
        <dbReference type="EMBL" id="MPD06454.1"/>
    </source>
</evidence>
<comment type="caution">
    <text evidence="2">The sequence shown here is derived from an EMBL/GenBank/DDBJ whole genome shotgun (WGS) entry which is preliminary data.</text>
</comment>
<gene>
    <name evidence="2" type="ORF">E2C01_102268</name>
</gene>
<name>A0A5B7KHX7_PORTR</name>
<feature type="region of interest" description="Disordered" evidence="1">
    <location>
        <begin position="79"/>
        <end position="98"/>
    </location>
</feature>
<evidence type="ECO:0000313" key="3">
    <source>
        <dbReference type="Proteomes" id="UP000324222"/>
    </source>
</evidence>
<sequence>MKVLEERREGRKEERRFLRCVSNPINQTQENSHSIPHHHHTTTTPLPHHHHSIPYHHHTTTTASQTYFSITNLTTVYDSTHSTPHHNCTITSTPGYDSFAQHNAASLAPVASPPQRRHSSKRQDTTTTP</sequence>
<protein>
    <submittedName>
        <fullName evidence="2">Uncharacterized protein</fullName>
    </submittedName>
</protein>
<proteinExistence type="predicted"/>
<feature type="region of interest" description="Disordered" evidence="1">
    <location>
        <begin position="103"/>
        <end position="129"/>
    </location>
</feature>
<reference evidence="2 3" key="1">
    <citation type="submission" date="2019-05" db="EMBL/GenBank/DDBJ databases">
        <title>Another draft genome of Portunus trituberculatus and its Hox gene families provides insights of decapod evolution.</title>
        <authorList>
            <person name="Jeong J.-H."/>
            <person name="Song I."/>
            <person name="Kim S."/>
            <person name="Choi T."/>
            <person name="Kim D."/>
            <person name="Ryu S."/>
            <person name="Kim W."/>
        </authorList>
    </citation>
    <scope>NUCLEOTIDE SEQUENCE [LARGE SCALE GENOMIC DNA]</scope>
    <source>
        <tissue evidence="2">Muscle</tissue>
    </source>
</reference>
<accession>A0A5B7KHX7</accession>
<keyword evidence="3" id="KW-1185">Reference proteome</keyword>
<dbReference type="EMBL" id="VSRR010151326">
    <property type="protein sequence ID" value="MPD06454.1"/>
    <property type="molecule type" value="Genomic_DNA"/>
</dbReference>